<dbReference type="GO" id="GO:0005524">
    <property type="term" value="F:ATP binding"/>
    <property type="evidence" value="ECO:0007669"/>
    <property type="project" value="UniProtKB-KW"/>
</dbReference>
<accession>A0A5S5BVT3</accession>
<dbReference type="EMBL" id="VNHS01000013">
    <property type="protein sequence ID" value="TYP69713.1"/>
    <property type="molecule type" value="Genomic_DNA"/>
</dbReference>
<dbReference type="RefSeq" id="WP_148932718.1">
    <property type="nucleotide sequence ID" value="NZ_VNHS01000013.1"/>
</dbReference>
<gene>
    <name evidence="5" type="ORF">BCM02_11342</name>
</gene>
<name>A0A5S5BVT3_9BACL</name>
<evidence type="ECO:0000313" key="6">
    <source>
        <dbReference type="Proteomes" id="UP000323257"/>
    </source>
</evidence>
<evidence type="ECO:0000256" key="1">
    <source>
        <dbReference type="ARBA" id="ARBA00022448"/>
    </source>
</evidence>
<organism evidence="5 6">
    <name type="scientific">Paenibacillus methanolicus</name>
    <dbReference type="NCBI Taxonomy" id="582686"/>
    <lineage>
        <taxon>Bacteria</taxon>
        <taxon>Bacillati</taxon>
        <taxon>Bacillota</taxon>
        <taxon>Bacilli</taxon>
        <taxon>Bacillales</taxon>
        <taxon>Paenibacillaceae</taxon>
        <taxon>Paenibacillus</taxon>
    </lineage>
</organism>
<keyword evidence="2" id="KW-0547">Nucleotide-binding</keyword>
<keyword evidence="6" id="KW-1185">Reference proteome</keyword>
<evidence type="ECO:0000259" key="4">
    <source>
        <dbReference type="PROSITE" id="PS50893"/>
    </source>
</evidence>
<dbReference type="InterPro" id="IPR050763">
    <property type="entry name" value="ABC_transporter_ATP-binding"/>
</dbReference>
<keyword evidence="3 5" id="KW-0067">ATP-binding</keyword>
<dbReference type="Proteomes" id="UP000323257">
    <property type="component" value="Unassembled WGS sequence"/>
</dbReference>
<sequence>MSHYVFEAQEISQLYKKGKTSKLANDNISLGIERGEILGVLGPNGAGKSTLIKQLVGQLKPTSGRVLYEGGEVYAQSRRVASEVAYFSQDPHVLSDLLVMEALVFTARLRGMDARSAKREAEALLGLFEMSELAGKKLSRISGGQKRMVGIGTALIGHSPVLILDEPTNELDPKKRRLVWNLIEEHNRQGATILLVTHNVLEAEQVVDRVAVINHGKLLAMDAVAKLKQRVDQRLRFEIGTAMGQREAAERELAAWGIVQEGGENRIRLLVEKHRAAALLEMIIARTDLPIEEYSVLPPSLEDVYFHIDREAEKGEVVHERVG</sequence>
<evidence type="ECO:0000313" key="5">
    <source>
        <dbReference type="EMBL" id="TYP69713.1"/>
    </source>
</evidence>
<reference evidence="5 6" key="1">
    <citation type="submission" date="2019-07" db="EMBL/GenBank/DDBJ databases">
        <title>Genomic Encyclopedia of Type Strains, Phase III (KMG-III): the genomes of soil and plant-associated and newly described type strains.</title>
        <authorList>
            <person name="Whitman W."/>
        </authorList>
    </citation>
    <scope>NUCLEOTIDE SEQUENCE [LARGE SCALE GENOMIC DNA]</scope>
    <source>
        <strain evidence="5 6">BL24</strain>
    </source>
</reference>
<evidence type="ECO:0000256" key="3">
    <source>
        <dbReference type="ARBA" id="ARBA00022840"/>
    </source>
</evidence>
<dbReference type="PROSITE" id="PS50893">
    <property type="entry name" value="ABC_TRANSPORTER_2"/>
    <property type="match status" value="1"/>
</dbReference>
<keyword evidence="1" id="KW-0813">Transport</keyword>
<dbReference type="SMART" id="SM00382">
    <property type="entry name" value="AAA"/>
    <property type="match status" value="1"/>
</dbReference>
<dbReference type="PROSITE" id="PS00211">
    <property type="entry name" value="ABC_TRANSPORTER_1"/>
    <property type="match status" value="1"/>
</dbReference>
<dbReference type="AlphaFoldDB" id="A0A5S5BVT3"/>
<dbReference type="PANTHER" id="PTHR42711:SF19">
    <property type="entry name" value="DOXORUBICIN RESISTANCE ATP-BINDING PROTEIN DRRA"/>
    <property type="match status" value="1"/>
</dbReference>
<dbReference type="GO" id="GO:0016887">
    <property type="term" value="F:ATP hydrolysis activity"/>
    <property type="evidence" value="ECO:0007669"/>
    <property type="project" value="InterPro"/>
</dbReference>
<proteinExistence type="predicted"/>
<dbReference type="OrthoDB" id="9776369at2"/>
<comment type="caution">
    <text evidence="5">The sequence shown here is derived from an EMBL/GenBank/DDBJ whole genome shotgun (WGS) entry which is preliminary data.</text>
</comment>
<dbReference type="Gene3D" id="3.40.50.300">
    <property type="entry name" value="P-loop containing nucleotide triphosphate hydrolases"/>
    <property type="match status" value="1"/>
</dbReference>
<feature type="domain" description="ABC transporter" evidence="4">
    <location>
        <begin position="9"/>
        <end position="240"/>
    </location>
</feature>
<dbReference type="PANTHER" id="PTHR42711">
    <property type="entry name" value="ABC TRANSPORTER ATP-BINDING PROTEIN"/>
    <property type="match status" value="1"/>
</dbReference>
<evidence type="ECO:0000256" key="2">
    <source>
        <dbReference type="ARBA" id="ARBA00022741"/>
    </source>
</evidence>
<protein>
    <submittedName>
        <fullName evidence="5">ABC-2 type transport system ATP-binding protein</fullName>
    </submittedName>
</protein>
<dbReference type="InterPro" id="IPR017871">
    <property type="entry name" value="ABC_transporter-like_CS"/>
</dbReference>
<dbReference type="SUPFAM" id="SSF52540">
    <property type="entry name" value="P-loop containing nucleoside triphosphate hydrolases"/>
    <property type="match status" value="1"/>
</dbReference>
<dbReference type="InterPro" id="IPR003593">
    <property type="entry name" value="AAA+_ATPase"/>
</dbReference>
<dbReference type="InterPro" id="IPR027417">
    <property type="entry name" value="P-loop_NTPase"/>
</dbReference>
<dbReference type="Pfam" id="PF00005">
    <property type="entry name" value="ABC_tran"/>
    <property type="match status" value="1"/>
</dbReference>
<dbReference type="InterPro" id="IPR003439">
    <property type="entry name" value="ABC_transporter-like_ATP-bd"/>
</dbReference>